<feature type="transmembrane region" description="Helical" evidence="1">
    <location>
        <begin position="104"/>
        <end position="126"/>
    </location>
</feature>
<feature type="chain" id="PRO_5032647277" description="TNFR-Cys domain-containing protein" evidence="2">
    <location>
        <begin position="20"/>
        <end position="184"/>
    </location>
</feature>
<protein>
    <recommendedName>
        <fullName evidence="5">TNFR-Cys domain-containing protein</fullName>
    </recommendedName>
</protein>
<sequence>MLRLVCTTLLFTTILVVRAQPLSCEGDEHCFEGYFCETATNICEECLQCEDFNRQPPKLNSTECIKSLDKCGPCNEGYINIFRNSVKGKCVLPEFLEFGKGSHYRYVCLIAAAVGLAVVAMFVYVIKQTEVFRVVAYYDPVSENLPNSNTVTNESLGHLLKYLLQQQKDPNEKISKSCERVINH</sequence>
<proteinExistence type="predicted"/>
<evidence type="ECO:0000256" key="1">
    <source>
        <dbReference type="SAM" id="Phobius"/>
    </source>
</evidence>
<dbReference type="EMBL" id="JACKWZ010000258">
    <property type="protein sequence ID" value="KAF9410543.1"/>
    <property type="molecule type" value="Genomic_DNA"/>
</dbReference>
<organism evidence="3 4">
    <name type="scientific">Spodoptera exigua</name>
    <name type="common">Beet armyworm</name>
    <name type="synonym">Noctua fulgens</name>
    <dbReference type="NCBI Taxonomy" id="7107"/>
    <lineage>
        <taxon>Eukaryota</taxon>
        <taxon>Metazoa</taxon>
        <taxon>Ecdysozoa</taxon>
        <taxon>Arthropoda</taxon>
        <taxon>Hexapoda</taxon>
        <taxon>Insecta</taxon>
        <taxon>Pterygota</taxon>
        <taxon>Neoptera</taxon>
        <taxon>Endopterygota</taxon>
        <taxon>Lepidoptera</taxon>
        <taxon>Glossata</taxon>
        <taxon>Ditrysia</taxon>
        <taxon>Noctuoidea</taxon>
        <taxon>Noctuidae</taxon>
        <taxon>Amphipyrinae</taxon>
        <taxon>Spodoptera</taxon>
    </lineage>
</organism>
<gene>
    <name evidence="3" type="ORF">HW555_010392</name>
</gene>
<feature type="signal peptide" evidence="2">
    <location>
        <begin position="1"/>
        <end position="19"/>
    </location>
</feature>
<dbReference type="Proteomes" id="UP000648187">
    <property type="component" value="Unassembled WGS sequence"/>
</dbReference>
<keyword evidence="2" id="KW-0732">Signal</keyword>
<evidence type="ECO:0000256" key="2">
    <source>
        <dbReference type="SAM" id="SignalP"/>
    </source>
</evidence>
<evidence type="ECO:0000313" key="3">
    <source>
        <dbReference type="EMBL" id="KAF9410543.1"/>
    </source>
</evidence>
<comment type="caution">
    <text evidence="3">The sequence shown here is derived from an EMBL/GenBank/DDBJ whole genome shotgun (WGS) entry which is preliminary data.</text>
</comment>
<accession>A0A835L1L0</accession>
<keyword evidence="1" id="KW-1133">Transmembrane helix</keyword>
<evidence type="ECO:0008006" key="5">
    <source>
        <dbReference type="Google" id="ProtNLM"/>
    </source>
</evidence>
<dbReference type="AlphaFoldDB" id="A0A835L1L0"/>
<keyword evidence="1" id="KW-0472">Membrane</keyword>
<name>A0A835L1L0_SPOEX</name>
<keyword evidence="1" id="KW-0812">Transmembrane</keyword>
<evidence type="ECO:0000313" key="4">
    <source>
        <dbReference type="Proteomes" id="UP000648187"/>
    </source>
</evidence>
<reference evidence="3" key="1">
    <citation type="submission" date="2020-08" db="EMBL/GenBank/DDBJ databases">
        <title>Spodoptera exigua strain:BAW_Kor-Di-RS1 Genome sequencing and assembly.</title>
        <authorList>
            <person name="Kim J."/>
            <person name="Nam H.Y."/>
            <person name="Kwon M."/>
            <person name="Choi J.H."/>
            <person name="Cho S.R."/>
            <person name="Kim G.-H."/>
        </authorList>
    </citation>
    <scope>NUCLEOTIDE SEQUENCE</scope>
    <source>
        <strain evidence="3">BAW_Kor-Di-RS1</strain>
        <tissue evidence="3">Whole-body</tissue>
    </source>
</reference>
<keyword evidence="4" id="KW-1185">Reference proteome</keyword>